<evidence type="ECO:0000256" key="6">
    <source>
        <dbReference type="ARBA" id="ARBA00023054"/>
    </source>
</evidence>
<feature type="domain" description="UEV" evidence="11">
    <location>
        <begin position="15"/>
        <end position="159"/>
    </location>
</feature>
<reference evidence="12 13" key="2">
    <citation type="journal article" date="2007" name="BMC Biol.">
        <title>A 100%-complete sequence reveals unusually simple genomic features in the hot-spring red alga Cyanidioschyzon merolae.</title>
        <authorList>
            <person name="Nozaki H."/>
            <person name="Takano H."/>
            <person name="Misumi O."/>
            <person name="Terasawa K."/>
            <person name="Matsuzaki M."/>
            <person name="Maruyama S."/>
            <person name="Nishida K."/>
            <person name="Yagisawa F."/>
            <person name="Yoshida Y."/>
            <person name="Fujiwara T."/>
            <person name="Takio S."/>
            <person name="Tamura K."/>
            <person name="Chung S.J."/>
            <person name="Nakamura S."/>
            <person name="Kuroiwa H."/>
            <person name="Tanaka K."/>
            <person name="Sato N."/>
            <person name="Kuroiwa T."/>
        </authorList>
    </citation>
    <scope>NUCLEOTIDE SEQUENCE [LARGE SCALE GENOMIC DNA]</scope>
    <source>
        <strain evidence="12 13">10D</strain>
    </source>
</reference>
<dbReference type="InterPro" id="IPR016135">
    <property type="entry name" value="UBQ-conjugating_enzyme/RWD"/>
</dbReference>
<evidence type="ECO:0000256" key="4">
    <source>
        <dbReference type="ARBA" id="ARBA00022753"/>
    </source>
</evidence>
<dbReference type="SUPFAM" id="SSF140111">
    <property type="entry name" value="Endosomal sorting complex assembly domain"/>
    <property type="match status" value="1"/>
</dbReference>
<evidence type="ECO:0000256" key="3">
    <source>
        <dbReference type="ARBA" id="ARBA00022448"/>
    </source>
</evidence>
<evidence type="ECO:0000256" key="5">
    <source>
        <dbReference type="ARBA" id="ARBA00022927"/>
    </source>
</evidence>
<dbReference type="eggNOG" id="KOG2391">
    <property type="taxonomic scope" value="Eukaryota"/>
</dbReference>
<proteinExistence type="inferred from homology"/>
<dbReference type="Gramene" id="CMK136CT">
    <property type="protein sequence ID" value="CMK136CT"/>
    <property type="gene ID" value="CMK136C"/>
</dbReference>
<feature type="region of interest" description="Disordered" evidence="9">
    <location>
        <begin position="152"/>
        <end position="199"/>
    </location>
</feature>
<feature type="domain" description="SB" evidence="10">
    <location>
        <begin position="302"/>
        <end position="364"/>
    </location>
</feature>
<dbReference type="CDD" id="cd11685">
    <property type="entry name" value="UEV_TSG101-like"/>
    <property type="match status" value="1"/>
</dbReference>
<dbReference type="HOGENOM" id="CLU_017548_0_0_1"/>
<dbReference type="AlphaFoldDB" id="M1V8C4"/>
<evidence type="ECO:0000256" key="8">
    <source>
        <dbReference type="SAM" id="Coils"/>
    </source>
</evidence>
<feature type="coiled-coil region" evidence="8">
    <location>
        <begin position="208"/>
        <end position="278"/>
    </location>
</feature>
<reference evidence="12 13" key="1">
    <citation type="journal article" date="2004" name="Nature">
        <title>Genome sequence of the ultrasmall unicellular red alga Cyanidioschyzon merolae 10D.</title>
        <authorList>
            <person name="Matsuzaki M."/>
            <person name="Misumi O."/>
            <person name="Shin-i T."/>
            <person name="Maruyama S."/>
            <person name="Takahara M."/>
            <person name="Miyagishima S."/>
            <person name="Mori T."/>
            <person name="Nishida K."/>
            <person name="Yagisawa F."/>
            <person name="Nishida K."/>
            <person name="Yoshida Y."/>
            <person name="Nishimura Y."/>
            <person name="Nakao S."/>
            <person name="Kobayashi T."/>
            <person name="Momoyama Y."/>
            <person name="Higashiyama T."/>
            <person name="Minoda A."/>
            <person name="Sano M."/>
            <person name="Nomoto H."/>
            <person name="Oishi K."/>
            <person name="Hayashi H."/>
            <person name="Ohta F."/>
            <person name="Nishizaka S."/>
            <person name="Haga S."/>
            <person name="Miura S."/>
            <person name="Morishita T."/>
            <person name="Kabeya Y."/>
            <person name="Terasawa K."/>
            <person name="Suzuki Y."/>
            <person name="Ishii Y."/>
            <person name="Asakawa S."/>
            <person name="Takano H."/>
            <person name="Ohta N."/>
            <person name="Kuroiwa H."/>
            <person name="Tanaka K."/>
            <person name="Shimizu N."/>
            <person name="Sugano S."/>
            <person name="Sato N."/>
            <person name="Nozaki H."/>
            <person name="Ogasawara N."/>
            <person name="Kohara Y."/>
            <person name="Kuroiwa T."/>
        </authorList>
    </citation>
    <scope>NUCLEOTIDE SEQUENCE [LARGE SCALE GENOMIC DNA]</scope>
    <source>
        <strain evidence="12 13">10D</strain>
    </source>
</reference>
<dbReference type="InterPro" id="IPR052070">
    <property type="entry name" value="ESCRT-I_UEV_domain"/>
</dbReference>
<dbReference type="PANTHER" id="PTHR23306:SF3">
    <property type="entry name" value="TUMOR SUPPRESSOR PROTEIN 101"/>
    <property type="match status" value="1"/>
</dbReference>
<dbReference type="GO" id="GO:0043130">
    <property type="term" value="F:ubiquitin binding"/>
    <property type="evidence" value="ECO:0007669"/>
    <property type="project" value="TreeGrafter"/>
</dbReference>
<feature type="compositionally biased region" description="Low complexity" evidence="9">
    <location>
        <begin position="171"/>
        <end position="195"/>
    </location>
</feature>
<dbReference type="EMBL" id="AP006493">
    <property type="protein sequence ID" value="BAM80514.1"/>
    <property type="molecule type" value="Genomic_DNA"/>
</dbReference>
<dbReference type="RefSeq" id="XP_005536550.1">
    <property type="nucleotide sequence ID" value="XM_005536493.1"/>
</dbReference>
<gene>
    <name evidence="12" type="ORF">CYME_CMK136C</name>
</gene>
<keyword evidence="13" id="KW-1185">Reference proteome</keyword>
<dbReference type="InterPro" id="IPR037202">
    <property type="entry name" value="ESCRT_assembly_dom"/>
</dbReference>
<evidence type="ECO:0000256" key="7">
    <source>
        <dbReference type="PROSITE-ProRule" id="PRU00644"/>
    </source>
</evidence>
<dbReference type="Pfam" id="PF05743">
    <property type="entry name" value="UEV"/>
    <property type="match status" value="1"/>
</dbReference>
<dbReference type="Gene3D" id="6.10.140.820">
    <property type="match status" value="1"/>
</dbReference>
<keyword evidence="6 8" id="KW-0175">Coiled coil</keyword>
<keyword evidence="4" id="KW-0967">Endosome</keyword>
<dbReference type="Proteomes" id="UP000007014">
    <property type="component" value="Chromosome 11"/>
</dbReference>
<evidence type="ECO:0000259" key="10">
    <source>
        <dbReference type="PROSITE" id="PS51312"/>
    </source>
</evidence>
<dbReference type="STRING" id="280699.M1V8C4"/>
<dbReference type="KEGG" id="cme:CYME_CMK136C"/>
<dbReference type="PROSITE" id="PS51312">
    <property type="entry name" value="SB"/>
    <property type="match status" value="1"/>
</dbReference>
<dbReference type="OMA" id="KTREGEM"/>
<keyword evidence="3 7" id="KW-0813">Transport</keyword>
<dbReference type="PANTHER" id="PTHR23306">
    <property type="entry name" value="TUMOR SUSCEPTIBILITY GENE 101 PROTEIN-RELATED"/>
    <property type="match status" value="1"/>
</dbReference>
<evidence type="ECO:0000259" key="11">
    <source>
        <dbReference type="PROSITE" id="PS51322"/>
    </source>
</evidence>
<evidence type="ECO:0000256" key="2">
    <source>
        <dbReference type="ARBA" id="ARBA00009594"/>
    </source>
</evidence>
<evidence type="ECO:0000313" key="13">
    <source>
        <dbReference type="Proteomes" id="UP000007014"/>
    </source>
</evidence>
<dbReference type="InterPro" id="IPR008883">
    <property type="entry name" value="UEV_N"/>
</dbReference>
<dbReference type="Gene3D" id="3.10.110.10">
    <property type="entry name" value="Ubiquitin Conjugating Enzyme"/>
    <property type="match status" value="1"/>
</dbReference>
<comment type="similarity">
    <text evidence="2">Belongs to the ubiquitin-conjugating enzyme family. UEV subfamily.</text>
</comment>
<dbReference type="SUPFAM" id="SSF54495">
    <property type="entry name" value="UBC-like"/>
    <property type="match status" value="1"/>
</dbReference>
<dbReference type="GeneID" id="16994512"/>
<keyword evidence="5 7" id="KW-0653">Protein transport</keyword>
<dbReference type="OrthoDB" id="906at2759"/>
<protein>
    <submittedName>
        <fullName evidence="12">Similar to vacuolar sorting protein/ubiquitin receptor VPS23</fullName>
    </submittedName>
</protein>
<sequence length="364" mass="41497">MPGEATSTRQPGRELRMNHVNNLTMYERRNWPRIVQDIEETLRQCPSLLPAIAVRRFEDGREQRLVVLRGTVPIFYRGVQYNIPMDFWLPAAYPAEPPVLYVVPTRHMQIVPMHPHVGSTGRVYLPGLVTWNASESRLHFIVAEVSSNFSRRPPVYSIHPRNTHATQQSRPAGTGEAATPGHAPTAATDAATGATQHPGRTVLRQRILERARRRFRDEFRRIAELQQALEQEVAAAAQLHDDQGAMRSTTPPEDMAIIQEHARVSQELQAVREEVEAQEEWIDAHRELESDPDLETILASTDAHTNMVTEARASELAIQDTLQLLEDALRRGQIDIDNFLRLVRELAYRRFFICRHLRTLDGNT</sequence>
<accession>M1V8C4</accession>
<evidence type="ECO:0000313" key="12">
    <source>
        <dbReference type="EMBL" id="BAM80514.1"/>
    </source>
</evidence>
<organism evidence="12 13">
    <name type="scientific">Cyanidioschyzon merolae (strain NIES-3377 / 10D)</name>
    <name type="common">Unicellular red alga</name>
    <dbReference type="NCBI Taxonomy" id="280699"/>
    <lineage>
        <taxon>Eukaryota</taxon>
        <taxon>Rhodophyta</taxon>
        <taxon>Bangiophyceae</taxon>
        <taxon>Cyanidiales</taxon>
        <taxon>Cyanidiaceae</taxon>
        <taxon>Cyanidioschyzon</taxon>
    </lineage>
</organism>
<comment type="subcellular location">
    <subcellularLocation>
        <location evidence="1">Endosome</location>
    </subcellularLocation>
</comment>
<evidence type="ECO:0000256" key="9">
    <source>
        <dbReference type="SAM" id="MobiDB-lite"/>
    </source>
</evidence>
<dbReference type="InterPro" id="IPR017916">
    <property type="entry name" value="SB_dom"/>
</dbReference>
<dbReference type="GO" id="GO:0000813">
    <property type="term" value="C:ESCRT I complex"/>
    <property type="evidence" value="ECO:0007669"/>
    <property type="project" value="TreeGrafter"/>
</dbReference>
<keyword evidence="12" id="KW-0675">Receptor</keyword>
<dbReference type="GO" id="GO:0008333">
    <property type="term" value="P:endosome to lysosome transport"/>
    <property type="evidence" value="ECO:0007669"/>
    <property type="project" value="TreeGrafter"/>
</dbReference>
<dbReference type="GO" id="GO:0015031">
    <property type="term" value="P:protein transport"/>
    <property type="evidence" value="ECO:0007669"/>
    <property type="project" value="UniProtKB-UniRule"/>
</dbReference>
<dbReference type="Pfam" id="PF09454">
    <property type="entry name" value="Vps23_core"/>
    <property type="match status" value="1"/>
</dbReference>
<evidence type="ECO:0000256" key="1">
    <source>
        <dbReference type="ARBA" id="ARBA00004177"/>
    </source>
</evidence>
<name>M1V8C4_CYAM1</name>
<dbReference type="PROSITE" id="PS51322">
    <property type="entry name" value="UEV"/>
    <property type="match status" value="1"/>
</dbReference>